<protein>
    <recommendedName>
        <fullName evidence="3">PiggyBac transposable element-derived protein domain-containing protein</fullName>
    </recommendedName>
</protein>
<feature type="region of interest" description="Disordered" evidence="1">
    <location>
        <begin position="149"/>
        <end position="169"/>
    </location>
</feature>
<dbReference type="Pfam" id="PF13843">
    <property type="entry name" value="DDE_Tnp_1_7"/>
    <property type="match status" value="1"/>
</dbReference>
<keyword evidence="2" id="KW-1133">Transmembrane helix</keyword>
<reference evidence="4" key="1">
    <citation type="submission" date="2020-08" db="EMBL/GenBank/DDBJ databases">
        <title>Spodoptera exigua strain:BAW_Kor-Di-RS1 Genome sequencing and assembly.</title>
        <authorList>
            <person name="Kim J."/>
            <person name="Nam H.Y."/>
            <person name="Kwon M."/>
            <person name="Choi J.H."/>
            <person name="Cho S.R."/>
            <person name="Kim G.-H."/>
        </authorList>
    </citation>
    <scope>NUCLEOTIDE SEQUENCE</scope>
    <source>
        <strain evidence="4">BAW_Kor-Di-RS1</strain>
        <tissue evidence="4">Whole-body</tissue>
    </source>
</reference>
<keyword evidence="2" id="KW-0812">Transmembrane</keyword>
<evidence type="ECO:0000259" key="3">
    <source>
        <dbReference type="Pfam" id="PF13843"/>
    </source>
</evidence>
<gene>
    <name evidence="4" type="ORF">HW555_012889</name>
</gene>
<keyword evidence="5" id="KW-1185">Reference proteome</keyword>
<feature type="compositionally biased region" description="Low complexity" evidence="1">
    <location>
        <begin position="83"/>
        <end position="92"/>
    </location>
</feature>
<feature type="compositionally biased region" description="Polar residues" evidence="1">
    <location>
        <begin position="96"/>
        <end position="111"/>
    </location>
</feature>
<dbReference type="EMBL" id="JACKWZ010000531">
    <property type="protein sequence ID" value="KAF9406911.1"/>
    <property type="molecule type" value="Genomic_DNA"/>
</dbReference>
<dbReference type="AlphaFoldDB" id="A0A835G6M8"/>
<dbReference type="PANTHER" id="PTHR46599:SF3">
    <property type="entry name" value="PIGGYBAC TRANSPOSABLE ELEMENT-DERIVED PROTEIN 4"/>
    <property type="match status" value="1"/>
</dbReference>
<comment type="caution">
    <text evidence="4">The sequence shown here is derived from an EMBL/GenBank/DDBJ whole genome shotgun (WGS) entry which is preliminary data.</text>
</comment>
<feature type="region of interest" description="Disordered" evidence="1">
    <location>
        <begin position="40"/>
        <end position="117"/>
    </location>
</feature>
<proteinExistence type="predicted"/>
<sequence>MSHNLLQIIRAERQITQKRIAGLPPAKKTEYKERKRLAELQRVLLPDAPPRKRRTQKPSPEREECDFISQALTSASRLPSPQPSTSMPSPLLDSFVDTSEPSPQPSTSAPRLSSPLEDKTYCCSSGIMERPLDNSPELLGRFYIDARIGTPDADTVPNSPSSMDSLDPSRLSTAKNLADMCQPNVPIMEREVVIPAASNNKRRRSVVGINDNTFQDTVCDWLDSDSDLDNYNEPDDEVYPTATTRQMETTTDDNLTPNLTASFHTSESCIAKQSGMSICQAIMIDITAYHTFMRSMLQFVDETTILGFFLLALLAVVVKVALFRDLFCDFLRREVDVGVDVLESSESIDEIEGILSSKFYKQKTGQMIAIQDLLPNDCVTFDWTKDKSTFKAKRETFTGIPGPTFDVTDTTPIDMFERMFDTEIGLYKRQHDATPTSRLHRWTPTDRQEMISFLALMLLQVLYPLPSEESYLLLKSMLHFVDNDNDLPTKTRLFKIQPILDYFNRKFASLYYPQQEIAIDESLLKWHGRLSFAQKINTKAAQVGVKSYELCESSTGYLWKFMVYAGKSKTTIYNDNNDNDDDNSIEQTEQDDRMEQTLSDFQPTNATAKIVFDLVQPLLHRGHTLIMDNFYNCPLLARCLKLRQTDSYGTQRLNREFILASLRTMSKTDLRHGELVATYCPDLSLIFLIVTLYITPNTQKCHTGSSEQYWPKDY</sequence>
<name>A0A835G6M8_SPOEX</name>
<dbReference type="InterPro" id="IPR029526">
    <property type="entry name" value="PGBD"/>
</dbReference>
<feature type="transmembrane region" description="Helical" evidence="2">
    <location>
        <begin position="305"/>
        <end position="323"/>
    </location>
</feature>
<evidence type="ECO:0000256" key="2">
    <source>
        <dbReference type="SAM" id="Phobius"/>
    </source>
</evidence>
<organism evidence="4 5">
    <name type="scientific">Spodoptera exigua</name>
    <name type="common">Beet armyworm</name>
    <name type="synonym">Noctua fulgens</name>
    <dbReference type="NCBI Taxonomy" id="7107"/>
    <lineage>
        <taxon>Eukaryota</taxon>
        <taxon>Metazoa</taxon>
        <taxon>Ecdysozoa</taxon>
        <taxon>Arthropoda</taxon>
        <taxon>Hexapoda</taxon>
        <taxon>Insecta</taxon>
        <taxon>Pterygota</taxon>
        <taxon>Neoptera</taxon>
        <taxon>Endopterygota</taxon>
        <taxon>Lepidoptera</taxon>
        <taxon>Glossata</taxon>
        <taxon>Ditrysia</taxon>
        <taxon>Noctuoidea</taxon>
        <taxon>Noctuidae</taxon>
        <taxon>Amphipyrinae</taxon>
        <taxon>Spodoptera</taxon>
    </lineage>
</organism>
<accession>A0A835G6M8</accession>
<feature type="compositionally biased region" description="Polar residues" evidence="1">
    <location>
        <begin position="156"/>
        <end position="169"/>
    </location>
</feature>
<dbReference type="PANTHER" id="PTHR46599">
    <property type="entry name" value="PIGGYBAC TRANSPOSABLE ELEMENT-DERIVED PROTEIN 4"/>
    <property type="match status" value="1"/>
</dbReference>
<feature type="domain" description="PiggyBac transposable element-derived protein" evidence="3">
    <location>
        <begin position="469"/>
        <end position="685"/>
    </location>
</feature>
<evidence type="ECO:0000313" key="4">
    <source>
        <dbReference type="EMBL" id="KAF9406911.1"/>
    </source>
</evidence>
<keyword evidence="2" id="KW-0472">Membrane</keyword>
<dbReference type="Proteomes" id="UP000648187">
    <property type="component" value="Unassembled WGS sequence"/>
</dbReference>
<evidence type="ECO:0000256" key="1">
    <source>
        <dbReference type="SAM" id="MobiDB-lite"/>
    </source>
</evidence>
<evidence type="ECO:0000313" key="5">
    <source>
        <dbReference type="Proteomes" id="UP000648187"/>
    </source>
</evidence>